<dbReference type="SUPFAM" id="SSF50118">
    <property type="entry name" value="Cell growth inhibitor/plasmid maintenance toxic component"/>
    <property type="match status" value="1"/>
</dbReference>
<dbReference type="AlphaFoldDB" id="A0A7W3QSJ8"/>
<comment type="similarity">
    <text evidence="1">Belongs to the PemK/MazF family.</text>
</comment>
<dbReference type="InterPro" id="IPR003477">
    <property type="entry name" value="PemK-like"/>
</dbReference>
<dbReference type="GO" id="GO:0003677">
    <property type="term" value="F:DNA binding"/>
    <property type="evidence" value="ECO:0007669"/>
    <property type="project" value="InterPro"/>
</dbReference>
<keyword evidence="4" id="KW-1185">Reference proteome</keyword>
<accession>A0A7W3QSJ8</accession>
<dbReference type="Proteomes" id="UP000572680">
    <property type="component" value="Unassembled WGS sequence"/>
</dbReference>
<evidence type="ECO:0000313" key="3">
    <source>
        <dbReference type="EMBL" id="MBA8957702.1"/>
    </source>
</evidence>
<dbReference type="EMBL" id="JACJIA010000029">
    <property type="protein sequence ID" value="MBA8957702.1"/>
    <property type="molecule type" value="Genomic_DNA"/>
</dbReference>
<proteinExistence type="inferred from homology"/>
<keyword evidence="3" id="KW-0378">Hydrolase</keyword>
<evidence type="ECO:0000256" key="2">
    <source>
        <dbReference type="ARBA" id="ARBA00022649"/>
    </source>
</evidence>
<protein>
    <submittedName>
        <fullName evidence="3">mRNA interferase MazF</fullName>
        <ecNumber evidence="3">3.1.-.-</ecNumber>
    </submittedName>
</protein>
<organism evidence="3 4">
    <name type="scientific">Actinomadura namibiensis</name>
    <dbReference type="NCBI Taxonomy" id="182080"/>
    <lineage>
        <taxon>Bacteria</taxon>
        <taxon>Bacillati</taxon>
        <taxon>Actinomycetota</taxon>
        <taxon>Actinomycetes</taxon>
        <taxon>Streptosporangiales</taxon>
        <taxon>Thermomonosporaceae</taxon>
        <taxon>Actinomadura</taxon>
    </lineage>
</organism>
<dbReference type="RefSeq" id="WP_182849498.1">
    <property type="nucleotide sequence ID" value="NZ_BAAALP010000091.1"/>
</dbReference>
<evidence type="ECO:0000256" key="1">
    <source>
        <dbReference type="ARBA" id="ARBA00007521"/>
    </source>
</evidence>
<dbReference type="GO" id="GO:0016787">
    <property type="term" value="F:hydrolase activity"/>
    <property type="evidence" value="ECO:0007669"/>
    <property type="project" value="UniProtKB-KW"/>
</dbReference>
<sequence>MRRGEMWRYSAKGPRGERLVLLVSSDGINDDPRRNWLLAVELAENDPRDLLAVPVPGRRWADASTVVRVYRRWLIEPVKVLDAETMDRVDAALRAALDL</sequence>
<comment type="caution">
    <text evidence="3">The sequence shown here is derived from an EMBL/GenBank/DDBJ whole genome shotgun (WGS) entry which is preliminary data.</text>
</comment>
<dbReference type="Gene3D" id="2.30.30.110">
    <property type="match status" value="1"/>
</dbReference>
<keyword evidence="2" id="KW-1277">Toxin-antitoxin system</keyword>
<gene>
    <name evidence="3" type="ORF">HNR61_009401</name>
</gene>
<name>A0A7W3QSJ8_ACTNM</name>
<reference evidence="3 4" key="1">
    <citation type="submission" date="2020-08" db="EMBL/GenBank/DDBJ databases">
        <title>Genomic Encyclopedia of Type Strains, Phase IV (KMG-IV): sequencing the most valuable type-strain genomes for metagenomic binning, comparative biology and taxonomic classification.</title>
        <authorList>
            <person name="Goeker M."/>
        </authorList>
    </citation>
    <scope>NUCLEOTIDE SEQUENCE [LARGE SCALE GENOMIC DNA]</scope>
    <source>
        <strain evidence="3 4">DSM 44197</strain>
    </source>
</reference>
<dbReference type="EC" id="3.1.-.-" evidence="3"/>
<dbReference type="Pfam" id="PF02452">
    <property type="entry name" value="PemK_toxin"/>
    <property type="match status" value="1"/>
</dbReference>
<evidence type="ECO:0000313" key="4">
    <source>
        <dbReference type="Proteomes" id="UP000572680"/>
    </source>
</evidence>
<dbReference type="InterPro" id="IPR011067">
    <property type="entry name" value="Plasmid_toxin/cell-grow_inhib"/>
</dbReference>